<reference evidence="2 3" key="1">
    <citation type="submission" date="2021-05" db="EMBL/GenBank/DDBJ databases">
        <title>Novel species in genus Cellulomonas.</title>
        <authorList>
            <person name="Zhang G."/>
        </authorList>
    </citation>
    <scope>NUCLEOTIDE SEQUENCE [LARGE SCALE GENOMIC DNA]</scope>
    <source>
        <strain evidence="3">zg-ZUI157</strain>
    </source>
</reference>
<organism evidence="2 3">
    <name type="scientific">Cellulomonas dongxiuzhuiae</name>
    <dbReference type="NCBI Taxonomy" id="2819979"/>
    <lineage>
        <taxon>Bacteria</taxon>
        <taxon>Bacillati</taxon>
        <taxon>Actinomycetota</taxon>
        <taxon>Actinomycetes</taxon>
        <taxon>Micrococcales</taxon>
        <taxon>Cellulomonadaceae</taxon>
        <taxon>Cellulomonas</taxon>
    </lineage>
</organism>
<evidence type="ECO:0000313" key="2">
    <source>
        <dbReference type="EMBL" id="QWC17616.1"/>
    </source>
</evidence>
<dbReference type="Pfam" id="PF13580">
    <property type="entry name" value="SIS_2"/>
    <property type="match status" value="1"/>
</dbReference>
<dbReference type="PANTHER" id="PTHR30390">
    <property type="entry name" value="SEDOHEPTULOSE 7-PHOSPHATE ISOMERASE / DNAA INITIATOR-ASSOCIATING FACTOR FOR REPLICATION INITIATION"/>
    <property type="match status" value="1"/>
</dbReference>
<dbReference type="Proteomes" id="UP000679335">
    <property type="component" value="Chromosome"/>
</dbReference>
<dbReference type="Gene3D" id="3.40.50.10490">
    <property type="entry name" value="Glucose-6-phosphate isomerase like protein, domain 1"/>
    <property type="match status" value="1"/>
</dbReference>
<proteinExistence type="predicted"/>
<evidence type="ECO:0000313" key="3">
    <source>
        <dbReference type="Proteomes" id="UP000679335"/>
    </source>
</evidence>
<dbReference type="PANTHER" id="PTHR30390:SF6">
    <property type="entry name" value="DNAA INITIATOR-ASSOCIATING PROTEIN DIAA"/>
    <property type="match status" value="1"/>
</dbReference>
<dbReference type="InterPro" id="IPR001347">
    <property type="entry name" value="SIS_dom"/>
</dbReference>
<accession>A0ABX8GPY2</accession>
<evidence type="ECO:0000259" key="1">
    <source>
        <dbReference type="PROSITE" id="PS51464"/>
    </source>
</evidence>
<dbReference type="SUPFAM" id="SSF53697">
    <property type="entry name" value="SIS domain"/>
    <property type="match status" value="1"/>
</dbReference>
<name>A0ABX8GPY2_9CELL</name>
<dbReference type="InterPro" id="IPR050099">
    <property type="entry name" value="SIS_GmhA/DiaA_subfam"/>
</dbReference>
<protein>
    <submittedName>
        <fullName evidence="2">SIS domain-containing protein</fullName>
    </submittedName>
</protein>
<sequence>MSARAWIETHDAELGAGLRSLRGQAGTVERWGATLARRLTEGARLLAAGNGGSAAEAQHLTSELVGRFLHERRPLSALCLCSESSSVTAIVNDYGIDEMFARQVEAHGRPGDVLVLLSTSGRSANVLRAAERAREVGVEVWSMTGPGPNPLAAASDDVLVVDAPTTAAVQAVHLVAVHAVCAVLDEHLALRPAGSPGSARAAGRPAAAAAVEVRA</sequence>
<keyword evidence="3" id="KW-1185">Reference proteome</keyword>
<dbReference type="InterPro" id="IPR035461">
    <property type="entry name" value="GmhA/DiaA"/>
</dbReference>
<dbReference type="RefSeq" id="WP_214765760.1">
    <property type="nucleotide sequence ID" value="NZ_CP076023.1"/>
</dbReference>
<dbReference type="EMBL" id="CP076023">
    <property type="protein sequence ID" value="QWC17616.1"/>
    <property type="molecule type" value="Genomic_DNA"/>
</dbReference>
<dbReference type="PROSITE" id="PS51464">
    <property type="entry name" value="SIS"/>
    <property type="match status" value="1"/>
</dbReference>
<feature type="domain" description="SIS" evidence="1">
    <location>
        <begin position="35"/>
        <end position="190"/>
    </location>
</feature>
<dbReference type="InterPro" id="IPR046348">
    <property type="entry name" value="SIS_dom_sf"/>
</dbReference>
<dbReference type="CDD" id="cd05006">
    <property type="entry name" value="SIS_GmhA"/>
    <property type="match status" value="1"/>
</dbReference>
<gene>
    <name evidence="2" type="ORF">KKR89_08705</name>
</gene>